<dbReference type="RefSeq" id="WP_114380374.1">
    <property type="nucleotide sequence ID" value="NZ_QPJD01000007.1"/>
</dbReference>
<accession>A0A368W2C7</accession>
<proteinExistence type="predicted"/>
<protein>
    <submittedName>
        <fullName evidence="3">Uncharacterized protein DUF4395</fullName>
    </submittedName>
</protein>
<feature type="transmembrane region" description="Helical" evidence="1">
    <location>
        <begin position="81"/>
        <end position="104"/>
    </location>
</feature>
<dbReference type="InterPro" id="IPR025508">
    <property type="entry name" value="DUF4395"/>
</dbReference>
<sequence length="140" mass="15454">MKEVPIPYVRSNQVGIVTVIILAIALQQPWLIAALWIIQVLGLVFGPKANLFITVARPFLTRIIASSKTEAAELQRFNNSLGVGFLTLSLLSFLFGWTLAGYIIAGMMSVAALGAILGYCIGCTIYFQYKQFRARRLKRG</sequence>
<dbReference type="Proteomes" id="UP000252415">
    <property type="component" value="Unassembled WGS sequence"/>
</dbReference>
<dbReference type="Pfam" id="PF14340">
    <property type="entry name" value="DUF4395"/>
    <property type="match status" value="1"/>
</dbReference>
<feature type="transmembrane region" description="Helical" evidence="1">
    <location>
        <begin position="12"/>
        <end position="30"/>
    </location>
</feature>
<feature type="transmembrane region" description="Helical" evidence="1">
    <location>
        <begin position="36"/>
        <end position="60"/>
    </location>
</feature>
<keyword evidence="1" id="KW-0812">Transmembrane</keyword>
<comment type="caution">
    <text evidence="3">The sequence shown here is derived from an EMBL/GenBank/DDBJ whole genome shotgun (WGS) entry which is preliminary data.</text>
</comment>
<evidence type="ECO:0000313" key="4">
    <source>
        <dbReference type="Proteomes" id="UP000252415"/>
    </source>
</evidence>
<reference evidence="3 4" key="1">
    <citation type="submission" date="2018-07" db="EMBL/GenBank/DDBJ databases">
        <title>Genomic Encyclopedia of Type Strains, Phase III (KMG-III): the genomes of soil and plant-associated and newly described type strains.</title>
        <authorList>
            <person name="Whitman W."/>
        </authorList>
    </citation>
    <scope>NUCLEOTIDE SEQUENCE [LARGE SCALE GENOMIC DNA]</scope>
    <source>
        <strain evidence="3 4">CECT 7506</strain>
    </source>
</reference>
<organism evidence="3 4">
    <name type="scientific">Paenibacillus prosopidis</name>
    <dbReference type="NCBI Taxonomy" id="630520"/>
    <lineage>
        <taxon>Bacteria</taxon>
        <taxon>Bacillati</taxon>
        <taxon>Bacillota</taxon>
        <taxon>Bacilli</taxon>
        <taxon>Bacillales</taxon>
        <taxon>Paenibacillaceae</taxon>
        <taxon>Paenibacillus</taxon>
    </lineage>
</organism>
<dbReference type="PIRSF" id="PIRSF030042">
    <property type="entry name" value="UCP030042"/>
    <property type="match status" value="1"/>
</dbReference>
<evidence type="ECO:0000256" key="1">
    <source>
        <dbReference type="SAM" id="Phobius"/>
    </source>
</evidence>
<dbReference type="OrthoDB" id="2376580at2"/>
<dbReference type="InterPro" id="IPR016942">
    <property type="entry name" value="UCP030042"/>
</dbReference>
<feature type="domain" description="DUF4395" evidence="2">
    <location>
        <begin position="6"/>
        <end position="131"/>
    </location>
</feature>
<keyword evidence="4" id="KW-1185">Reference proteome</keyword>
<evidence type="ECO:0000259" key="2">
    <source>
        <dbReference type="Pfam" id="PF14340"/>
    </source>
</evidence>
<evidence type="ECO:0000313" key="3">
    <source>
        <dbReference type="EMBL" id="RCW47975.1"/>
    </source>
</evidence>
<keyword evidence="1" id="KW-0472">Membrane</keyword>
<dbReference type="AlphaFoldDB" id="A0A368W2C7"/>
<dbReference type="EMBL" id="QPJD01000007">
    <property type="protein sequence ID" value="RCW47975.1"/>
    <property type="molecule type" value="Genomic_DNA"/>
</dbReference>
<keyword evidence="1" id="KW-1133">Transmembrane helix</keyword>
<gene>
    <name evidence="3" type="ORF">DFP97_107177</name>
</gene>
<feature type="transmembrane region" description="Helical" evidence="1">
    <location>
        <begin position="110"/>
        <end position="129"/>
    </location>
</feature>
<name>A0A368W2C7_9BACL</name>